<proteinExistence type="predicted"/>
<accession>A0A0P5Y0Z1</accession>
<organism evidence="1 2">
    <name type="scientific">Daphnia magna</name>
    <dbReference type="NCBI Taxonomy" id="35525"/>
    <lineage>
        <taxon>Eukaryota</taxon>
        <taxon>Metazoa</taxon>
        <taxon>Ecdysozoa</taxon>
        <taxon>Arthropoda</taxon>
        <taxon>Crustacea</taxon>
        <taxon>Branchiopoda</taxon>
        <taxon>Diplostraca</taxon>
        <taxon>Cladocera</taxon>
        <taxon>Anomopoda</taxon>
        <taxon>Daphniidae</taxon>
        <taxon>Daphnia</taxon>
    </lineage>
</organism>
<name>A0A0P5Y0Z1_9CRUS</name>
<sequence>MAAAASAVVVATEEWLQLWSMNSGCGEGILLNRDRIIFILCLVTGKGAGFACKIEILQLEGSR</sequence>
<protein>
    <submittedName>
        <fullName evidence="1">Uncharacterized protein</fullName>
    </submittedName>
</protein>
<evidence type="ECO:0000313" key="2">
    <source>
        <dbReference type="Proteomes" id="UP000076858"/>
    </source>
</evidence>
<dbReference type="Proteomes" id="UP000076858">
    <property type="component" value="Unassembled WGS sequence"/>
</dbReference>
<evidence type="ECO:0000313" key="1">
    <source>
        <dbReference type="EMBL" id="KZS12466.1"/>
    </source>
</evidence>
<comment type="caution">
    <text evidence="1">The sequence shown here is derived from an EMBL/GenBank/DDBJ whole genome shotgun (WGS) entry which is preliminary data.</text>
</comment>
<reference evidence="1 2" key="1">
    <citation type="submission" date="2016-03" db="EMBL/GenBank/DDBJ databases">
        <title>EvidentialGene: Evidence-directed Construction of Genes on Genomes.</title>
        <authorList>
            <person name="Gilbert D.G."/>
            <person name="Choi J.-H."/>
            <person name="Mockaitis K."/>
            <person name="Colbourne J."/>
            <person name="Pfrender M."/>
        </authorList>
    </citation>
    <scope>NUCLEOTIDE SEQUENCE [LARGE SCALE GENOMIC DNA]</scope>
    <source>
        <strain evidence="1 2">Xinb3</strain>
        <tissue evidence="1">Complete organism</tissue>
    </source>
</reference>
<dbReference type="AlphaFoldDB" id="A0A0P5Y0Z1"/>
<dbReference type="EMBL" id="LRGB01001361">
    <property type="protein sequence ID" value="KZS12466.1"/>
    <property type="molecule type" value="Genomic_DNA"/>
</dbReference>
<gene>
    <name evidence="1" type="ORF">APZ42_022605</name>
</gene>
<keyword evidence="2" id="KW-1185">Reference proteome</keyword>